<keyword evidence="7" id="KW-0812">Transmembrane</keyword>
<dbReference type="InterPro" id="IPR032675">
    <property type="entry name" value="LRR_dom_sf"/>
</dbReference>
<keyword evidence="4" id="KW-1015">Disulfide bond</keyword>
<evidence type="ECO:0000256" key="5">
    <source>
        <dbReference type="ARBA" id="ARBA00023180"/>
    </source>
</evidence>
<name>A0A9Q0MF61_BLOTA</name>
<dbReference type="AlphaFoldDB" id="A0A9Q0MF61"/>
<evidence type="ECO:0000256" key="1">
    <source>
        <dbReference type="ARBA" id="ARBA00022614"/>
    </source>
</evidence>
<dbReference type="SMART" id="SM00369">
    <property type="entry name" value="LRR_TYP"/>
    <property type="match status" value="5"/>
</dbReference>
<dbReference type="EMBL" id="JAPWDV010000001">
    <property type="protein sequence ID" value="KAJ6224988.1"/>
    <property type="molecule type" value="Genomic_DNA"/>
</dbReference>
<evidence type="ECO:0000256" key="3">
    <source>
        <dbReference type="ARBA" id="ARBA00022737"/>
    </source>
</evidence>
<evidence type="ECO:0000256" key="7">
    <source>
        <dbReference type="SAM" id="Phobius"/>
    </source>
</evidence>
<dbReference type="InterPro" id="IPR036179">
    <property type="entry name" value="Ig-like_dom_sf"/>
</dbReference>
<feature type="domain" description="Ig-like" evidence="8">
    <location>
        <begin position="317"/>
        <end position="484"/>
    </location>
</feature>
<evidence type="ECO:0000256" key="6">
    <source>
        <dbReference type="SAM" id="MobiDB-lite"/>
    </source>
</evidence>
<evidence type="ECO:0000256" key="2">
    <source>
        <dbReference type="ARBA" id="ARBA00022729"/>
    </source>
</evidence>
<dbReference type="SMART" id="SM00409">
    <property type="entry name" value="IG"/>
    <property type="match status" value="1"/>
</dbReference>
<keyword evidence="2" id="KW-0732">Signal</keyword>
<accession>A0A9Q0MF61</accession>
<dbReference type="SUPFAM" id="SSF52058">
    <property type="entry name" value="L domain-like"/>
    <property type="match status" value="1"/>
</dbReference>
<dbReference type="Gene3D" id="3.80.10.10">
    <property type="entry name" value="Ribonuclease Inhibitor"/>
    <property type="match status" value="2"/>
</dbReference>
<keyword evidence="5" id="KW-0325">Glycoprotein</keyword>
<dbReference type="FunFam" id="3.80.10.10:FF:000082">
    <property type="entry name" value="Leucine-rich repeat-containing 24"/>
    <property type="match status" value="1"/>
</dbReference>
<keyword evidence="7" id="KW-1133">Transmembrane helix</keyword>
<evidence type="ECO:0000259" key="8">
    <source>
        <dbReference type="PROSITE" id="PS50835"/>
    </source>
</evidence>
<protein>
    <recommendedName>
        <fullName evidence="8">Ig-like domain-containing protein</fullName>
    </recommendedName>
</protein>
<dbReference type="InterPro" id="IPR003599">
    <property type="entry name" value="Ig_sub"/>
</dbReference>
<comment type="caution">
    <text evidence="9">The sequence shown here is derived from an EMBL/GenBank/DDBJ whole genome shotgun (WGS) entry which is preliminary data.</text>
</comment>
<dbReference type="Proteomes" id="UP001142055">
    <property type="component" value="Chromosome 1"/>
</dbReference>
<evidence type="ECO:0000313" key="9">
    <source>
        <dbReference type="EMBL" id="KAJ6224988.1"/>
    </source>
</evidence>
<dbReference type="PROSITE" id="PS50835">
    <property type="entry name" value="IG_LIKE"/>
    <property type="match status" value="1"/>
</dbReference>
<dbReference type="InterPro" id="IPR003591">
    <property type="entry name" value="Leu-rich_rpt_typical-subtyp"/>
</dbReference>
<feature type="compositionally biased region" description="Low complexity" evidence="6">
    <location>
        <begin position="656"/>
        <end position="669"/>
    </location>
</feature>
<reference evidence="9" key="1">
    <citation type="submission" date="2022-12" db="EMBL/GenBank/DDBJ databases">
        <title>Genome assemblies of Blomia tropicalis.</title>
        <authorList>
            <person name="Cui Y."/>
        </authorList>
    </citation>
    <scope>NUCLEOTIDE SEQUENCE</scope>
    <source>
        <tissue evidence="9">Adult mites</tissue>
    </source>
</reference>
<dbReference type="PANTHER" id="PTHR45842">
    <property type="entry name" value="SYNAPTIC ADHESION-LIKE MOLECULE SALM"/>
    <property type="match status" value="1"/>
</dbReference>
<feature type="compositionally biased region" description="Polar residues" evidence="6">
    <location>
        <begin position="677"/>
        <end position="686"/>
    </location>
</feature>
<dbReference type="InterPro" id="IPR050467">
    <property type="entry name" value="LRFN"/>
</dbReference>
<dbReference type="Pfam" id="PF13855">
    <property type="entry name" value="LRR_8"/>
    <property type="match status" value="1"/>
</dbReference>
<dbReference type="OMA" id="MVNTIDM"/>
<gene>
    <name evidence="9" type="ORF">RDWZM_003533</name>
</gene>
<keyword evidence="7" id="KW-0472">Membrane</keyword>
<organism evidence="9 10">
    <name type="scientific">Blomia tropicalis</name>
    <name type="common">Mite</name>
    <dbReference type="NCBI Taxonomy" id="40697"/>
    <lineage>
        <taxon>Eukaryota</taxon>
        <taxon>Metazoa</taxon>
        <taxon>Ecdysozoa</taxon>
        <taxon>Arthropoda</taxon>
        <taxon>Chelicerata</taxon>
        <taxon>Arachnida</taxon>
        <taxon>Acari</taxon>
        <taxon>Acariformes</taxon>
        <taxon>Sarcoptiformes</taxon>
        <taxon>Astigmata</taxon>
        <taxon>Glycyphagoidea</taxon>
        <taxon>Echimyopodidae</taxon>
        <taxon>Blomia</taxon>
    </lineage>
</organism>
<feature type="transmembrane region" description="Helical" evidence="7">
    <location>
        <begin position="502"/>
        <end position="525"/>
    </location>
</feature>
<proteinExistence type="predicted"/>
<keyword evidence="1" id="KW-0433">Leucine-rich repeat</keyword>
<dbReference type="Gene3D" id="2.60.40.10">
    <property type="entry name" value="Immunoglobulins"/>
    <property type="match status" value="1"/>
</dbReference>
<feature type="compositionally biased region" description="Low complexity" evidence="6">
    <location>
        <begin position="913"/>
        <end position="936"/>
    </location>
</feature>
<sequence length="1035" mass="112050">MLQSSSSSSSLQYNIAFIVDSNSAFVDNRVESANFTTQISSSRCSSFHSSSLSIVSIPSALAASSSMSESSPSVNCPVVCSCIWKSGKQTATCDKRNLISVPVGLAATTQVIDLSGNSLNVLPPNVFLDRGIINLQRISLVDCNLVDISAESFVKLSNLIELDLANNSLTTIPSKSFAECAALRRLSLSGNRIREVRSAAFLSLARLNVLDLSNNMIFHLDTDAFRGLRSLQILKLEANQLQTLPAAESFVQFLPLKMAALGLHDNRWRCDCHLKPIREWIAHNNVPLPVKPVCSAPARLQGEKWDAISSHEFSCPPQIHTASSHFYKHIGNNVTITCPVTGYPQPAIFWLFEITSTNEAQIFDSHISNEIPQSIKLTNRTKTVGRAAATATAIGEDKSTTMSTTESSEMLVTPEGYHSVHKTNGLEQKLPDLRYSVTQEMENSHQLISTLTIHSLQPIDTQRITCFARNIGGSAMKNFSLVVSTQEPFSSSRSMDFIVAEMFVIFVSIAFLLLILFIFVAIFIAKFKKRPNSHVHAANNDLTVLTHSHIHNRHLHDESGDVANMQLKPHGDIVNYSDINHKNKDILHDRPGGDPIGSVQYSAATNGVHVSSDHLTGPVLMVNTIDMIQSAIEYQKASVMAGAVQYASGPNSADLSSQSTTATSMTMNSGGAGPMMGQSQNGLTTMANENSPNESSDSSASVYYNGSPSCVTSSSIVESSINGKGTNIINYGNNNESSSTNSTCLSMTPDLLANAQTINGYYLDACGNLMAASRVNICDYTQPRVATALSASASSGAISHPPDQFYQQQSAYPLLNTTQLLESSGELIYGTRIAPTRLAPPPSGGTISTSISCHGDLTNFSYPNASSVIKSNKVKFADQIEGNQSDVTQLNANTDSSNKIAYTYATLRKPHLHSSNSSTSSSTESSEQQQQQQQHQLRPINRIFHRNVASYPDGFGSLLVESSVDSFEPMTPECRHAPMSSGNVANGMVASMCHKGTKPINGSTTKDSLDEAEEDDYYRNLSGQIEQETIKQDNS</sequence>
<dbReference type="InterPro" id="IPR001611">
    <property type="entry name" value="Leu-rich_rpt"/>
</dbReference>
<feature type="region of interest" description="Disordered" evidence="6">
    <location>
        <begin position="649"/>
        <end position="702"/>
    </location>
</feature>
<dbReference type="InterPro" id="IPR013783">
    <property type="entry name" value="Ig-like_fold"/>
</dbReference>
<dbReference type="SMART" id="SM00082">
    <property type="entry name" value="LRRCT"/>
    <property type="match status" value="1"/>
</dbReference>
<keyword evidence="10" id="KW-1185">Reference proteome</keyword>
<dbReference type="InterPro" id="IPR000483">
    <property type="entry name" value="Cys-rich_flank_reg_C"/>
</dbReference>
<dbReference type="PANTHER" id="PTHR45842:SF12">
    <property type="entry name" value="KEKKON 5, ISOFORM A"/>
    <property type="match status" value="1"/>
</dbReference>
<dbReference type="InterPro" id="IPR007110">
    <property type="entry name" value="Ig-like_dom"/>
</dbReference>
<dbReference type="PROSITE" id="PS51450">
    <property type="entry name" value="LRR"/>
    <property type="match status" value="3"/>
</dbReference>
<evidence type="ECO:0000256" key="4">
    <source>
        <dbReference type="ARBA" id="ARBA00023157"/>
    </source>
</evidence>
<dbReference type="SUPFAM" id="SSF48726">
    <property type="entry name" value="Immunoglobulin"/>
    <property type="match status" value="1"/>
</dbReference>
<keyword evidence="3" id="KW-0677">Repeat</keyword>
<feature type="region of interest" description="Disordered" evidence="6">
    <location>
        <begin position="911"/>
        <end position="936"/>
    </location>
</feature>
<evidence type="ECO:0000313" key="10">
    <source>
        <dbReference type="Proteomes" id="UP001142055"/>
    </source>
</evidence>
<feature type="compositionally biased region" description="Low complexity" evidence="6">
    <location>
        <begin position="687"/>
        <end position="702"/>
    </location>
</feature>